<evidence type="ECO:0000256" key="3">
    <source>
        <dbReference type="ARBA" id="ARBA00022741"/>
    </source>
</evidence>
<feature type="region of interest" description="Disordered" evidence="12">
    <location>
        <begin position="23"/>
        <end position="43"/>
    </location>
</feature>
<dbReference type="PROSITE" id="PS51194">
    <property type="entry name" value="HELICASE_CTER"/>
    <property type="match status" value="1"/>
</dbReference>
<dbReference type="InterPro" id="IPR018982">
    <property type="entry name" value="RQC_domain"/>
</dbReference>
<feature type="compositionally biased region" description="Polar residues" evidence="12">
    <location>
        <begin position="841"/>
        <end position="853"/>
    </location>
</feature>
<evidence type="ECO:0000259" key="13">
    <source>
        <dbReference type="PROSITE" id="PS50967"/>
    </source>
</evidence>
<dbReference type="InterPro" id="IPR027417">
    <property type="entry name" value="P-loop_NTPase"/>
</dbReference>
<dbReference type="InterPro" id="IPR044876">
    <property type="entry name" value="HRDC_dom_sf"/>
</dbReference>
<dbReference type="GO" id="GO:0005737">
    <property type="term" value="C:cytoplasm"/>
    <property type="evidence" value="ECO:0007669"/>
    <property type="project" value="TreeGrafter"/>
</dbReference>
<dbReference type="Gene3D" id="1.10.150.80">
    <property type="entry name" value="HRDC domain"/>
    <property type="match status" value="1"/>
</dbReference>
<dbReference type="SUPFAM" id="SSF47819">
    <property type="entry name" value="HRDC-like"/>
    <property type="match status" value="1"/>
</dbReference>
<evidence type="ECO:0000256" key="11">
    <source>
        <dbReference type="ARBA" id="ARBA00049360"/>
    </source>
</evidence>
<dbReference type="GO" id="GO:0006260">
    <property type="term" value="P:DNA replication"/>
    <property type="evidence" value="ECO:0007669"/>
    <property type="project" value="InterPro"/>
</dbReference>
<evidence type="ECO:0000313" key="16">
    <source>
        <dbReference type="Proteomes" id="UP000504606"/>
    </source>
</evidence>
<dbReference type="GO" id="GO:0043138">
    <property type="term" value="F:3'-5' DNA helicase activity"/>
    <property type="evidence" value="ECO:0007669"/>
    <property type="project" value="UniProtKB-EC"/>
</dbReference>
<dbReference type="GO" id="GO:0000724">
    <property type="term" value="P:double-strand break repair via homologous recombination"/>
    <property type="evidence" value="ECO:0007669"/>
    <property type="project" value="TreeGrafter"/>
</dbReference>
<keyword evidence="3" id="KW-0547">Nucleotide-binding</keyword>
<dbReference type="GO" id="GO:0000723">
    <property type="term" value="P:telomere maintenance"/>
    <property type="evidence" value="ECO:0007669"/>
    <property type="project" value="TreeGrafter"/>
</dbReference>
<evidence type="ECO:0000256" key="8">
    <source>
        <dbReference type="ARBA" id="ARBA00023235"/>
    </source>
</evidence>
<keyword evidence="8" id="KW-0413">Isomerase</keyword>
<evidence type="ECO:0000256" key="5">
    <source>
        <dbReference type="ARBA" id="ARBA00022806"/>
    </source>
</evidence>
<dbReference type="Pfam" id="PF00271">
    <property type="entry name" value="Helicase_C"/>
    <property type="match status" value="1"/>
</dbReference>
<keyword evidence="16" id="KW-1185">Reference proteome</keyword>
<dbReference type="InterPro" id="IPR001650">
    <property type="entry name" value="Helicase_C-like"/>
</dbReference>
<dbReference type="PROSITE" id="PS50967">
    <property type="entry name" value="HRDC"/>
    <property type="match status" value="1"/>
</dbReference>
<dbReference type="Gene3D" id="1.10.10.10">
    <property type="entry name" value="Winged helix-like DNA-binding domain superfamily/Winged helix DNA-binding domain"/>
    <property type="match status" value="1"/>
</dbReference>
<dbReference type="InterPro" id="IPR010997">
    <property type="entry name" value="HRDC-like_sf"/>
</dbReference>
<evidence type="ECO:0000256" key="1">
    <source>
        <dbReference type="ARBA" id="ARBA00001947"/>
    </source>
</evidence>
<name>A0A6J1TAP0_FRAOC</name>
<dbReference type="AlphaFoldDB" id="A0A6J1TAP0"/>
<dbReference type="NCBIfam" id="TIGR00614">
    <property type="entry name" value="recQ_fam"/>
    <property type="match status" value="1"/>
</dbReference>
<keyword evidence="6" id="KW-0067">ATP-binding</keyword>
<dbReference type="InterPro" id="IPR004589">
    <property type="entry name" value="DNA_helicase_ATP-dep_RecQ"/>
</dbReference>
<dbReference type="Pfam" id="PF09382">
    <property type="entry name" value="RQC"/>
    <property type="match status" value="1"/>
</dbReference>
<sequence>MTAEEEMQWEEWGDVWEEILQKEKQEEQSRKSNPKICPSVDNSKSKLPSAKYIDVLQRCFGHSSFRPIQWEVIRSVIEDRNDNCVVVATGYGKSLLYQYPAVYTGGLSVVISPLISLMQDQVLSLKMANIPAAFLGSAQKESAQVKRDLFENKLRVLYLTPEYCVGSSILEDLSQKLNIILVAVDEAHCVSQWGHDFRNDYRKLGKVRAALPNIPFLAVTATATPVVRRDICNSLSLKNPKVTCSSFDRPNLYLSVSLKSGNPFLDLKKFMVKSSDNRHYKFDGPTIIYCSTIKLTEELYSVLKDHHIVGDYYHGKRRQEDRNEVHEKFLRDELNVIVATVAFGMGIDKPDVRNVIHFGVPKDIESYYQEIGRAGRDGLPAKCHVFYCRKDFAVSEYLRGSKDVKLDAHRKEMGRLMERYLDSTACRRQSILTHFEGKNQVLDSKENCCDNCTTAKKKTVSTGEASAHNLYDFTEDSELLLSCVQSLSGRGLGKIVACLRGLKSFTESQKYALIFGKGKHKSEDWWKGLGRLLIREKHIEQTYKQFEFGKGFPLPVVCLSKSGQHLLSNLQTKRADTTVMLAPGHEMIKLIAGIKRSKSSAQQSVESESSGDIILSIPSSSDERNSQNSLYHYLLRVRKDRAIELECAPFHLASNQALIDLSLSRPSSIISLKSGNFDGFTDLKIQRDGKFWVDHIVGFCKENGLKVDVHQSLKDSSSDDSPLDTLSLNVQTSYIKFQKQKMTLEAVMAEKNIARSTLIGHLSQALKLGLPFDLARAGVADDILQLITKVISSPPINSNVGKLKPIKEQCPDFVTYDQLHIVVAYLTGRCPPKENSDMRSADTSTSRDPTSIQSSSAASTTSGQLRGFTSSSKELACQKTVPAMWASGSHGATDSKTKSSSDAFWNGQFSAEDSNEKNANDTSNSYQAKVPGTATREECRPTFSKNSEEQSSSLDVLNEAHGASLVDWDEDFFEETESQPNTLSSNVQPANSINQCTQDIKRSASVLETSSQSVSVKDDETILKRSLSADIPGCSSDTPPKRKMPQWLTKPTAQAEIRKKMKNNSLFKL</sequence>
<dbReference type="FunFam" id="3.40.50.300:FF:000941">
    <property type="entry name" value="Werner syndrome RecQ like helicase"/>
    <property type="match status" value="1"/>
</dbReference>
<gene>
    <name evidence="17" type="primary">LOC113213070</name>
</gene>
<evidence type="ECO:0000256" key="7">
    <source>
        <dbReference type="ARBA" id="ARBA00023125"/>
    </source>
</evidence>
<keyword evidence="4" id="KW-0378">Hydrolase</keyword>
<dbReference type="EC" id="5.6.2.4" evidence="10"/>
<feature type="region of interest" description="Disordered" evidence="12">
    <location>
        <begin position="886"/>
        <end position="953"/>
    </location>
</feature>
<evidence type="ECO:0000259" key="14">
    <source>
        <dbReference type="PROSITE" id="PS51192"/>
    </source>
</evidence>
<dbReference type="Pfam" id="PF16124">
    <property type="entry name" value="RecQ_Zn_bind"/>
    <property type="match status" value="1"/>
</dbReference>
<organism evidence="16 17">
    <name type="scientific">Frankliniella occidentalis</name>
    <name type="common">Western flower thrips</name>
    <name type="synonym">Euthrips occidentalis</name>
    <dbReference type="NCBI Taxonomy" id="133901"/>
    <lineage>
        <taxon>Eukaryota</taxon>
        <taxon>Metazoa</taxon>
        <taxon>Ecdysozoa</taxon>
        <taxon>Arthropoda</taxon>
        <taxon>Hexapoda</taxon>
        <taxon>Insecta</taxon>
        <taxon>Pterygota</taxon>
        <taxon>Neoptera</taxon>
        <taxon>Paraneoptera</taxon>
        <taxon>Thysanoptera</taxon>
        <taxon>Terebrantia</taxon>
        <taxon>Thripoidea</taxon>
        <taxon>Thripidae</taxon>
        <taxon>Frankliniella</taxon>
    </lineage>
</organism>
<evidence type="ECO:0000256" key="12">
    <source>
        <dbReference type="SAM" id="MobiDB-lite"/>
    </source>
</evidence>
<dbReference type="GO" id="GO:0009378">
    <property type="term" value="F:four-way junction helicase activity"/>
    <property type="evidence" value="ECO:0007669"/>
    <property type="project" value="TreeGrafter"/>
</dbReference>
<dbReference type="Gene3D" id="3.40.50.300">
    <property type="entry name" value="P-loop containing nucleotide triphosphate hydrolases"/>
    <property type="match status" value="2"/>
</dbReference>
<proteinExistence type="inferred from homology"/>
<keyword evidence="17" id="KW-0540">Nuclease</keyword>
<evidence type="ECO:0000259" key="15">
    <source>
        <dbReference type="PROSITE" id="PS51194"/>
    </source>
</evidence>
<evidence type="ECO:0000256" key="10">
    <source>
        <dbReference type="ARBA" id="ARBA00034808"/>
    </source>
</evidence>
<feature type="compositionally biased region" description="Polar residues" evidence="12">
    <location>
        <begin position="900"/>
        <end position="912"/>
    </location>
</feature>
<evidence type="ECO:0000313" key="17">
    <source>
        <dbReference type="RefSeq" id="XP_026287796.2"/>
    </source>
</evidence>
<keyword evidence="5 17" id="KW-0347">Helicase</keyword>
<dbReference type="InterPro" id="IPR036390">
    <property type="entry name" value="WH_DNA-bd_sf"/>
</dbReference>
<dbReference type="KEGG" id="foc:113213070"/>
<feature type="compositionally biased region" description="Polar residues" evidence="12">
    <location>
        <begin position="943"/>
        <end position="953"/>
    </location>
</feature>
<dbReference type="InterPro" id="IPR029491">
    <property type="entry name" value="Helicase_HTH"/>
</dbReference>
<dbReference type="InterPro" id="IPR011545">
    <property type="entry name" value="DEAD/DEAH_box_helicase_dom"/>
</dbReference>
<dbReference type="Proteomes" id="UP000504606">
    <property type="component" value="Unplaced"/>
</dbReference>
<comment type="cofactor">
    <cofactor evidence="1">
        <name>Zn(2+)</name>
        <dbReference type="ChEBI" id="CHEBI:29105"/>
    </cofactor>
</comment>
<dbReference type="GO" id="GO:0004527">
    <property type="term" value="F:exonuclease activity"/>
    <property type="evidence" value="ECO:0007669"/>
    <property type="project" value="UniProtKB-KW"/>
</dbReference>
<evidence type="ECO:0000256" key="2">
    <source>
        <dbReference type="ARBA" id="ARBA00005446"/>
    </source>
</evidence>
<dbReference type="GO" id="GO:0003677">
    <property type="term" value="F:DNA binding"/>
    <property type="evidence" value="ECO:0007669"/>
    <property type="project" value="UniProtKB-KW"/>
</dbReference>
<dbReference type="SUPFAM" id="SSF46785">
    <property type="entry name" value="Winged helix' DNA-binding domain"/>
    <property type="match status" value="1"/>
</dbReference>
<dbReference type="RefSeq" id="XP_026287796.2">
    <property type="nucleotide sequence ID" value="XM_026432011.2"/>
</dbReference>
<dbReference type="GO" id="GO:0005654">
    <property type="term" value="C:nucleoplasm"/>
    <property type="evidence" value="ECO:0007669"/>
    <property type="project" value="TreeGrafter"/>
</dbReference>
<dbReference type="InterPro" id="IPR014001">
    <property type="entry name" value="Helicase_ATP-bd"/>
</dbReference>
<dbReference type="Pfam" id="PF00270">
    <property type="entry name" value="DEAD"/>
    <property type="match status" value="1"/>
</dbReference>
<dbReference type="PROSITE" id="PS51192">
    <property type="entry name" value="HELICASE_ATP_BIND_1"/>
    <property type="match status" value="1"/>
</dbReference>
<dbReference type="InterPro" id="IPR032284">
    <property type="entry name" value="RecQ_Zn-bd"/>
</dbReference>
<dbReference type="SUPFAM" id="SSF52540">
    <property type="entry name" value="P-loop containing nucleoside triphosphate hydrolases"/>
    <property type="match status" value="1"/>
</dbReference>
<dbReference type="GeneID" id="113213070"/>
<dbReference type="Pfam" id="PF14493">
    <property type="entry name" value="HTH_40"/>
    <property type="match status" value="1"/>
</dbReference>
<feature type="domain" description="HRDC" evidence="13">
    <location>
        <begin position="624"/>
        <end position="706"/>
    </location>
</feature>
<comment type="catalytic activity">
    <reaction evidence="9">
        <text>Couples ATP hydrolysis with the unwinding of duplex DNA by translocating in the 3'-5' direction.</text>
        <dbReference type="EC" id="5.6.2.4"/>
    </reaction>
</comment>
<feature type="region of interest" description="Disordered" evidence="12">
    <location>
        <begin position="832"/>
        <end position="871"/>
    </location>
</feature>
<dbReference type="SMART" id="SM00956">
    <property type="entry name" value="RQC"/>
    <property type="match status" value="1"/>
</dbReference>
<dbReference type="SMART" id="SM00487">
    <property type="entry name" value="DEXDc"/>
    <property type="match status" value="1"/>
</dbReference>
<dbReference type="InterPro" id="IPR036388">
    <property type="entry name" value="WH-like_DNA-bd_sf"/>
</dbReference>
<dbReference type="PANTHER" id="PTHR13710:SF120">
    <property type="entry name" value="BIFUNCTIONAL 3'-5' EXONUCLEASE_ATP-DEPENDENT HELICASE WRN"/>
    <property type="match status" value="1"/>
</dbReference>
<evidence type="ECO:0000256" key="9">
    <source>
        <dbReference type="ARBA" id="ARBA00034617"/>
    </source>
</evidence>
<keyword evidence="17" id="KW-0269">Exonuclease</keyword>
<accession>A0A6J1TAP0</accession>
<dbReference type="GO" id="GO:0005524">
    <property type="term" value="F:ATP binding"/>
    <property type="evidence" value="ECO:0007669"/>
    <property type="project" value="UniProtKB-KW"/>
</dbReference>
<keyword evidence="7" id="KW-0238">DNA-binding</keyword>
<evidence type="ECO:0000256" key="4">
    <source>
        <dbReference type="ARBA" id="ARBA00022801"/>
    </source>
</evidence>
<dbReference type="PANTHER" id="PTHR13710">
    <property type="entry name" value="DNA HELICASE RECQ FAMILY MEMBER"/>
    <property type="match status" value="1"/>
</dbReference>
<dbReference type="GO" id="GO:0005694">
    <property type="term" value="C:chromosome"/>
    <property type="evidence" value="ECO:0007669"/>
    <property type="project" value="TreeGrafter"/>
</dbReference>
<dbReference type="InterPro" id="IPR002121">
    <property type="entry name" value="HRDC_dom"/>
</dbReference>
<protein>
    <recommendedName>
        <fullName evidence="10">DNA 3'-5' helicase</fullName>
        <ecNumber evidence="10">5.6.2.4</ecNumber>
    </recommendedName>
</protein>
<comment type="similarity">
    <text evidence="2">Belongs to the helicase family. RecQ subfamily.</text>
</comment>
<feature type="domain" description="Helicase C-terminal" evidence="15">
    <location>
        <begin position="266"/>
        <end position="424"/>
    </location>
</feature>
<reference evidence="17" key="1">
    <citation type="submission" date="2025-08" db="UniProtKB">
        <authorList>
            <consortium name="RefSeq"/>
        </authorList>
    </citation>
    <scope>IDENTIFICATION</scope>
    <source>
        <tissue evidence="17">Whole organism</tissue>
    </source>
</reference>
<feature type="domain" description="Helicase ATP-binding" evidence="14">
    <location>
        <begin position="74"/>
        <end position="241"/>
    </location>
</feature>
<comment type="catalytic activity">
    <reaction evidence="11">
        <text>ATP + H2O = ADP + phosphate + H(+)</text>
        <dbReference type="Rhea" id="RHEA:13065"/>
        <dbReference type="ChEBI" id="CHEBI:15377"/>
        <dbReference type="ChEBI" id="CHEBI:15378"/>
        <dbReference type="ChEBI" id="CHEBI:30616"/>
        <dbReference type="ChEBI" id="CHEBI:43474"/>
        <dbReference type="ChEBI" id="CHEBI:456216"/>
    </reaction>
</comment>
<dbReference type="OrthoDB" id="10261556at2759"/>
<evidence type="ECO:0000256" key="6">
    <source>
        <dbReference type="ARBA" id="ARBA00022840"/>
    </source>
</evidence>
<dbReference type="SMART" id="SM00490">
    <property type="entry name" value="HELICc"/>
    <property type="match status" value="1"/>
</dbReference>
<dbReference type="CDD" id="cd18794">
    <property type="entry name" value="SF2_C_RecQ"/>
    <property type="match status" value="1"/>
</dbReference>
<feature type="region of interest" description="Disordered" evidence="12">
    <location>
        <begin position="1027"/>
        <end position="1069"/>
    </location>
</feature>